<dbReference type="Proteomes" id="UP000256326">
    <property type="component" value="Unassembled WGS sequence"/>
</dbReference>
<evidence type="ECO:0000256" key="6">
    <source>
        <dbReference type="SAM" id="SignalP"/>
    </source>
</evidence>
<accession>A0A3D9CW46</accession>
<evidence type="ECO:0000259" key="8">
    <source>
        <dbReference type="Pfam" id="PF14322"/>
    </source>
</evidence>
<evidence type="ECO:0000313" key="9">
    <source>
        <dbReference type="EMBL" id="REC69959.1"/>
    </source>
</evidence>
<name>A0A3D9CW46_9FLAO</name>
<proteinExistence type="inferred from homology"/>
<comment type="caution">
    <text evidence="9">The sequence shown here is derived from an EMBL/GenBank/DDBJ whole genome shotgun (WGS) entry which is preliminary data.</text>
</comment>
<organism evidence="9 10">
    <name type="scientific">Epilithonimonas hispanica</name>
    <dbReference type="NCBI Taxonomy" id="358687"/>
    <lineage>
        <taxon>Bacteria</taxon>
        <taxon>Pseudomonadati</taxon>
        <taxon>Bacteroidota</taxon>
        <taxon>Flavobacteriia</taxon>
        <taxon>Flavobacteriales</taxon>
        <taxon>Weeksellaceae</taxon>
        <taxon>Chryseobacterium group</taxon>
        <taxon>Epilithonimonas</taxon>
    </lineage>
</organism>
<gene>
    <name evidence="9" type="ORF">DRF58_11230</name>
</gene>
<evidence type="ECO:0000313" key="10">
    <source>
        <dbReference type="Proteomes" id="UP000256326"/>
    </source>
</evidence>
<dbReference type="Gene3D" id="1.25.40.390">
    <property type="match status" value="1"/>
</dbReference>
<comment type="subcellular location">
    <subcellularLocation>
        <location evidence="1">Cell outer membrane</location>
    </subcellularLocation>
</comment>
<dbReference type="RefSeq" id="WP_116035503.1">
    <property type="nucleotide sequence ID" value="NZ_JBHLVV010000122.1"/>
</dbReference>
<feature type="chain" id="PRO_5017785107" description="RagB/SusD family nutrient uptake outer membrane protein" evidence="6">
    <location>
        <begin position="21"/>
        <end position="606"/>
    </location>
</feature>
<dbReference type="InterPro" id="IPR033985">
    <property type="entry name" value="SusD-like_N"/>
</dbReference>
<feature type="domain" description="SusD-like N-terminal" evidence="8">
    <location>
        <begin position="97"/>
        <end position="239"/>
    </location>
</feature>
<feature type="signal peptide" evidence="6">
    <location>
        <begin position="1"/>
        <end position="20"/>
    </location>
</feature>
<dbReference type="PROSITE" id="PS51257">
    <property type="entry name" value="PROKAR_LIPOPROTEIN"/>
    <property type="match status" value="1"/>
</dbReference>
<evidence type="ECO:0000256" key="2">
    <source>
        <dbReference type="ARBA" id="ARBA00006275"/>
    </source>
</evidence>
<evidence type="ECO:0000256" key="3">
    <source>
        <dbReference type="ARBA" id="ARBA00022729"/>
    </source>
</evidence>
<evidence type="ECO:0000256" key="1">
    <source>
        <dbReference type="ARBA" id="ARBA00004442"/>
    </source>
</evidence>
<evidence type="ECO:0000256" key="4">
    <source>
        <dbReference type="ARBA" id="ARBA00023136"/>
    </source>
</evidence>
<feature type="domain" description="RagB/SusD" evidence="7">
    <location>
        <begin position="290"/>
        <end position="603"/>
    </location>
</feature>
<evidence type="ECO:0000256" key="5">
    <source>
        <dbReference type="ARBA" id="ARBA00023237"/>
    </source>
</evidence>
<sequence>MKTKYSNFLVIAAVALSASACRPDMDYANPQAPNDQNYYSTKEHLTYAVNGAYNILQRGGGWARCMPFVLNARSDEYVFTSGAAAGEPASANMSAYTISADNEFLTLAYRDFYVLQYAANLAITKLKENQGNAFNLSNAADKALYDRLMGEAYFLRGLSRFYITFNWGDKVPDRDYVTTGGSDLTKGPAQPGEIYQKMISDFSTAANLLPVRSLVYSNSNDIGRATKGSALAFLAKAYMARPILDGSASAGSAEWGKAKIALKQIIDSGEYQLTNDYRSNGAEATENNSESIFEVQFSQSLDTNGYNPVANGDEGGWTITGQNNWRQIELTSPNSAESGRWWNGMPSVAIYNEFERDSSGKIIDPRAYQGMWIPNGAKFLGKSGNWLTYNQLFSGGVFDQWRNKWFATRKYGEDHFVSDASRSGNNDRLLRYADVLLMYAECAVETGDNATALQYINIVRNRANNRMQNVTPADADLFYATGRGALPTAEQVLASAPVLGRVIDDAGNVIVPGTQINSIRRLIKHEYSVELYWEGWRFFNLMRWHNNTNDPDAANILDNLAKKKDIQIYQTGLTGTVPFNYSRHLRVPIPSQELTTNPNMSGNSAN</sequence>
<keyword evidence="5" id="KW-0998">Cell outer membrane</keyword>
<dbReference type="Pfam" id="PF07980">
    <property type="entry name" value="SusD_RagB"/>
    <property type="match status" value="1"/>
</dbReference>
<dbReference type="InterPro" id="IPR012944">
    <property type="entry name" value="SusD_RagB_dom"/>
</dbReference>
<dbReference type="AlphaFoldDB" id="A0A3D9CW46"/>
<comment type="similarity">
    <text evidence="2">Belongs to the SusD family.</text>
</comment>
<keyword evidence="10" id="KW-1185">Reference proteome</keyword>
<dbReference type="OrthoDB" id="5694214at2"/>
<dbReference type="InterPro" id="IPR011990">
    <property type="entry name" value="TPR-like_helical_dom_sf"/>
</dbReference>
<evidence type="ECO:0000259" key="7">
    <source>
        <dbReference type="Pfam" id="PF07980"/>
    </source>
</evidence>
<dbReference type="EMBL" id="QNUG01000022">
    <property type="protein sequence ID" value="REC69959.1"/>
    <property type="molecule type" value="Genomic_DNA"/>
</dbReference>
<dbReference type="GO" id="GO:0009279">
    <property type="term" value="C:cell outer membrane"/>
    <property type="evidence" value="ECO:0007669"/>
    <property type="project" value="UniProtKB-SubCell"/>
</dbReference>
<dbReference type="SUPFAM" id="SSF48452">
    <property type="entry name" value="TPR-like"/>
    <property type="match status" value="1"/>
</dbReference>
<evidence type="ECO:0008006" key="11">
    <source>
        <dbReference type="Google" id="ProtNLM"/>
    </source>
</evidence>
<keyword evidence="3 6" id="KW-0732">Signal</keyword>
<keyword evidence="4" id="KW-0472">Membrane</keyword>
<dbReference type="Pfam" id="PF14322">
    <property type="entry name" value="SusD-like_3"/>
    <property type="match status" value="1"/>
</dbReference>
<protein>
    <recommendedName>
        <fullName evidence="11">RagB/SusD family nutrient uptake outer membrane protein</fullName>
    </recommendedName>
</protein>
<reference evidence="9 10" key="1">
    <citation type="journal article" date="2006" name="Int. J. Syst. Evol. Microbiol.">
        <title>Chryseobacterium hispanicum sp. nov., isolated from the drinking water distribution system of Sevilla, Spain.</title>
        <authorList>
            <person name="Gallego V."/>
            <person name="Garcia M.T."/>
            <person name="Ventosa A."/>
        </authorList>
    </citation>
    <scope>NUCLEOTIDE SEQUENCE [LARGE SCALE GENOMIC DNA]</scope>
    <source>
        <strain evidence="9 10">KCTC 22104</strain>
    </source>
</reference>